<comment type="caution">
    <text evidence="1">The sequence shown here is derived from an EMBL/GenBank/DDBJ whole genome shotgun (WGS) entry which is preliminary data.</text>
</comment>
<sequence>MPPNLTDSPATPQRVKPSVVGDLIPLCGLVYLDDAVVIGRILNIQIQNSAYELESFRHERLAAYAFQVSSITMPGDSPGTRRDDSRNSGWSIKNVKGYNVAYFLNRRRRTQFP</sequence>
<keyword evidence="2" id="KW-1185">Reference proteome</keyword>
<evidence type="ECO:0000313" key="2">
    <source>
        <dbReference type="Proteomes" id="UP000316759"/>
    </source>
</evidence>
<gene>
    <name evidence="1" type="ORF">FGIG_00889</name>
</gene>
<dbReference type="Proteomes" id="UP000316759">
    <property type="component" value="Unassembled WGS sequence"/>
</dbReference>
<proteinExistence type="predicted"/>
<organism evidence="1 2">
    <name type="scientific">Fasciola gigantica</name>
    <name type="common">Giant liver fluke</name>
    <dbReference type="NCBI Taxonomy" id="46835"/>
    <lineage>
        <taxon>Eukaryota</taxon>
        <taxon>Metazoa</taxon>
        <taxon>Spiralia</taxon>
        <taxon>Lophotrochozoa</taxon>
        <taxon>Platyhelminthes</taxon>
        <taxon>Trematoda</taxon>
        <taxon>Digenea</taxon>
        <taxon>Plagiorchiida</taxon>
        <taxon>Echinostomata</taxon>
        <taxon>Echinostomatoidea</taxon>
        <taxon>Fasciolidae</taxon>
        <taxon>Fasciola</taxon>
    </lineage>
</organism>
<protein>
    <submittedName>
        <fullName evidence="1">Uncharacterized protein</fullName>
    </submittedName>
</protein>
<name>A0A504YV39_FASGI</name>
<evidence type="ECO:0000313" key="1">
    <source>
        <dbReference type="EMBL" id="TPP61688.1"/>
    </source>
</evidence>
<dbReference type="EMBL" id="SUNJ01007850">
    <property type="protein sequence ID" value="TPP61688.1"/>
    <property type="molecule type" value="Genomic_DNA"/>
</dbReference>
<accession>A0A504YV39</accession>
<reference evidence="1 2" key="1">
    <citation type="submission" date="2019-04" db="EMBL/GenBank/DDBJ databases">
        <title>Annotation for the trematode Fasciola gigantica.</title>
        <authorList>
            <person name="Choi Y.-J."/>
        </authorList>
    </citation>
    <scope>NUCLEOTIDE SEQUENCE [LARGE SCALE GENOMIC DNA]</scope>
    <source>
        <strain evidence="1">Uganda_cow_1</strain>
    </source>
</reference>
<dbReference type="AlphaFoldDB" id="A0A504YV39"/>